<organism evidence="2 3">
    <name type="scientific">Streptomyces kanamyceticus</name>
    <dbReference type="NCBI Taxonomy" id="1967"/>
    <lineage>
        <taxon>Bacteria</taxon>
        <taxon>Bacillati</taxon>
        <taxon>Actinomycetota</taxon>
        <taxon>Actinomycetes</taxon>
        <taxon>Kitasatosporales</taxon>
        <taxon>Streptomycetaceae</taxon>
        <taxon>Streptomyces</taxon>
    </lineage>
</organism>
<gene>
    <name evidence="2" type="ORF">CP970_14730</name>
</gene>
<feature type="transmembrane region" description="Helical" evidence="1">
    <location>
        <begin position="258"/>
        <end position="279"/>
    </location>
</feature>
<evidence type="ECO:0000313" key="2">
    <source>
        <dbReference type="EMBL" id="QEU97333.1"/>
    </source>
</evidence>
<keyword evidence="1" id="KW-0472">Membrane</keyword>
<feature type="transmembrane region" description="Helical" evidence="1">
    <location>
        <begin position="331"/>
        <end position="351"/>
    </location>
</feature>
<evidence type="ECO:0000256" key="1">
    <source>
        <dbReference type="SAM" id="Phobius"/>
    </source>
</evidence>
<sequence>MHRHRELCARAVDPLEIAAGLEAHGVTDRAAARFRHRDVFALAEEMYARVPRAGDDDTDHASPSAADGVPGVPEVPRGWALFALLPGAVCALAVGGIALSAGAARLALGLGGAVAVAVALRIALRYGPLRTSARPAPSTRAWTCFLLAYALLGDGLLAGAVAGGPDELWTPSFAAALALSLAVAPAIWCARLFAVRAGGRLGASRGLDEFAHAVRPLLLGAVGIFLAALAALLVLSGAVLGEWGDAPGGVPGGASGAALGDVSGGALGGAGALGALLLLARLLGAYGSTRAPALLLGAAGAAEAVAVALVFAGRLPGCEVLAEPVTAVVDVWGPGAVPTLACGIAALALLIHATRTLTRASAHARPGDAL</sequence>
<dbReference type="EMBL" id="CP023699">
    <property type="protein sequence ID" value="QEU97333.1"/>
    <property type="molecule type" value="Genomic_DNA"/>
</dbReference>
<feature type="transmembrane region" description="Helical" evidence="1">
    <location>
        <begin position="291"/>
        <end position="311"/>
    </location>
</feature>
<reference evidence="2 3" key="1">
    <citation type="submission" date="2017-09" db="EMBL/GenBank/DDBJ databases">
        <authorList>
            <person name="Lee N."/>
            <person name="Cho B.-K."/>
        </authorList>
    </citation>
    <scope>NUCLEOTIDE SEQUENCE [LARGE SCALE GENOMIC DNA]</scope>
    <source>
        <strain evidence="2 3">ATCC 12853</strain>
    </source>
</reference>
<proteinExistence type="predicted"/>
<protein>
    <recommendedName>
        <fullName evidence="4">Integral membrane protein</fullName>
    </recommendedName>
</protein>
<dbReference type="AlphaFoldDB" id="A0A5J6GQQ0"/>
<keyword evidence="1" id="KW-0812">Transmembrane</keyword>
<accession>A0A5J6GQQ0</accession>
<dbReference type="KEGG" id="ska:CP970_14730"/>
<name>A0A5J6GQQ0_STRKN</name>
<keyword evidence="3" id="KW-1185">Reference proteome</keyword>
<feature type="transmembrane region" description="Helical" evidence="1">
    <location>
        <begin position="79"/>
        <end position="100"/>
    </location>
</feature>
<keyword evidence="1" id="KW-1133">Transmembrane helix</keyword>
<feature type="transmembrane region" description="Helical" evidence="1">
    <location>
        <begin position="144"/>
        <end position="162"/>
    </location>
</feature>
<dbReference type="Proteomes" id="UP000325529">
    <property type="component" value="Chromosome"/>
</dbReference>
<evidence type="ECO:0008006" key="4">
    <source>
        <dbReference type="Google" id="ProtNLM"/>
    </source>
</evidence>
<feature type="transmembrane region" description="Helical" evidence="1">
    <location>
        <begin position="106"/>
        <end position="124"/>
    </location>
</feature>
<evidence type="ECO:0000313" key="3">
    <source>
        <dbReference type="Proteomes" id="UP000325529"/>
    </source>
</evidence>
<feature type="transmembrane region" description="Helical" evidence="1">
    <location>
        <begin position="216"/>
        <end position="238"/>
    </location>
</feature>
<feature type="transmembrane region" description="Helical" evidence="1">
    <location>
        <begin position="174"/>
        <end position="195"/>
    </location>
</feature>